<dbReference type="PANTHER" id="PTHR12264:SF21">
    <property type="entry name" value="TRANSCRIPTION INITIATION FACTOR TFIID SUBUNIT 12"/>
    <property type="match status" value="1"/>
</dbReference>
<dbReference type="SUPFAM" id="SSF47113">
    <property type="entry name" value="Histone-fold"/>
    <property type="match status" value="1"/>
</dbReference>
<dbReference type="Proteomes" id="UP000198406">
    <property type="component" value="Unassembled WGS sequence"/>
</dbReference>
<keyword evidence="8" id="KW-0396">Initiation factor</keyword>
<dbReference type="Gene3D" id="1.10.20.10">
    <property type="entry name" value="Histone, subunit A"/>
    <property type="match status" value="1"/>
</dbReference>
<feature type="compositionally biased region" description="Low complexity" evidence="6">
    <location>
        <begin position="165"/>
        <end position="174"/>
    </location>
</feature>
<dbReference type="Pfam" id="PF03847">
    <property type="entry name" value="TFIID_20kDa"/>
    <property type="match status" value="1"/>
</dbReference>
<dbReference type="OrthoDB" id="2193432at2759"/>
<evidence type="ECO:0000259" key="7">
    <source>
        <dbReference type="Pfam" id="PF03847"/>
    </source>
</evidence>
<dbReference type="InterPro" id="IPR009072">
    <property type="entry name" value="Histone-fold"/>
</dbReference>
<dbReference type="InterPro" id="IPR003228">
    <property type="entry name" value="TFIID_TAF12_dom"/>
</dbReference>
<comment type="subcellular location">
    <subcellularLocation>
        <location evidence="1">Nucleus</location>
    </subcellularLocation>
</comment>
<dbReference type="GO" id="GO:0017025">
    <property type="term" value="F:TBP-class protein binding"/>
    <property type="evidence" value="ECO:0007669"/>
    <property type="project" value="TreeGrafter"/>
</dbReference>
<dbReference type="GO" id="GO:0000124">
    <property type="term" value="C:SAGA complex"/>
    <property type="evidence" value="ECO:0007669"/>
    <property type="project" value="InterPro"/>
</dbReference>
<dbReference type="GO" id="GO:0003743">
    <property type="term" value="F:translation initiation factor activity"/>
    <property type="evidence" value="ECO:0007669"/>
    <property type="project" value="UniProtKB-KW"/>
</dbReference>
<feature type="region of interest" description="Disordered" evidence="6">
    <location>
        <begin position="1"/>
        <end position="208"/>
    </location>
</feature>
<evidence type="ECO:0000313" key="9">
    <source>
        <dbReference type="Proteomes" id="UP000198406"/>
    </source>
</evidence>
<evidence type="ECO:0000256" key="1">
    <source>
        <dbReference type="ARBA" id="ARBA00004123"/>
    </source>
</evidence>
<comment type="caution">
    <text evidence="8">The sequence shown here is derived from an EMBL/GenBank/DDBJ whole genome shotgun (WGS) entry which is preliminary data.</text>
</comment>
<organism evidence="8 9">
    <name type="scientific">Fistulifera solaris</name>
    <name type="common">Oleaginous diatom</name>
    <dbReference type="NCBI Taxonomy" id="1519565"/>
    <lineage>
        <taxon>Eukaryota</taxon>
        <taxon>Sar</taxon>
        <taxon>Stramenopiles</taxon>
        <taxon>Ochrophyta</taxon>
        <taxon>Bacillariophyta</taxon>
        <taxon>Bacillariophyceae</taxon>
        <taxon>Bacillariophycidae</taxon>
        <taxon>Naviculales</taxon>
        <taxon>Naviculaceae</taxon>
        <taxon>Fistulifera</taxon>
    </lineage>
</organism>
<feature type="compositionally biased region" description="Low complexity" evidence="6">
    <location>
        <begin position="10"/>
        <end position="76"/>
    </location>
</feature>
<evidence type="ECO:0000256" key="6">
    <source>
        <dbReference type="SAM" id="MobiDB-lite"/>
    </source>
</evidence>
<gene>
    <name evidence="8" type="ORF">FisN_1Lh231</name>
</gene>
<evidence type="ECO:0000256" key="2">
    <source>
        <dbReference type="ARBA" id="ARBA00007530"/>
    </source>
</evidence>
<dbReference type="CDD" id="cd07981">
    <property type="entry name" value="HFD_TAF12"/>
    <property type="match status" value="1"/>
</dbReference>
<accession>A0A1Z5K4E1</accession>
<evidence type="ECO:0000256" key="5">
    <source>
        <dbReference type="ARBA" id="ARBA00023242"/>
    </source>
</evidence>
<dbReference type="PANTHER" id="PTHR12264">
    <property type="entry name" value="TRANSCRIPTION INITIATION FACTOR TFIID SUBUNIT 12"/>
    <property type="match status" value="1"/>
</dbReference>
<feature type="domain" description="Transcription initiation factor TFIID subunit 12" evidence="7">
    <location>
        <begin position="323"/>
        <end position="386"/>
    </location>
</feature>
<name>A0A1Z5K4E1_FISSO</name>
<feature type="compositionally biased region" description="Low complexity" evidence="6">
    <location>
        <begin position="415"/>
        <end position="443"/>
    </location>
</feature>
<proteinExistence type="inferred from homology"/>
<protein>
    <submittedName>
        <fullName evidence="8">Transcription initiation factor TFIID subunit 12</fullName>
    </submittedName>
</protein>
<sequence length="443" mass="47081">MSSQGQGNAPSGQKSPGKGGKSLQLMQQRMQAQSHEQQQAPPQQPDEQQPQQVQQQIPQQQQQPSQPAPAFQNSPSNRPKGKDFAAMSARNHRPSDSEAAVEAAPNPMAPQGSRPKGKDFSALSNRMGIQQQQSQPMTQEQQQSRAAQMQNAARAAAGLPPLVHPTATSVTTTPPTIPSPRNLGQSNVNPAASASSLTSRMHASTSVVQQPASSSAYYQQQQQQLQLQRQQQQAMQRQQQMQQPMQPAAGSHSASSHPIAAAGRAPASAPTPQAALISSYHQPQPAVQRPVMQAKAEPTPQPTIEEGHLSLGGPQIVPPVGERIQSLLNTIDPNYTLDSAAEAQILQLANDFLTKVTQQSFELAQHRGSPALDVQDVQWILAKQWGIVIPGLGPPPTRAFNPTANSSTKRKRRASGSSTGSASKPKPANTKASAVPAATNAAN</sequence>
<keyword evidence="9" id="KW-1185">Reference proteome</keyword>
<comment type="similarity">
    <text evidence="2">Belongs to the TAF12 family.</text>
</comment>
<feature type="compositionally biased region" description="Low complexity" evidence="6">
    <location>
        <begin position="130"/>
        <end position="157"/>
    </location>
</feature>
<dbReference type="EMBL" id="BDSP01000153">
    <property type="protein sequence ID" value="GAX21095.1"/>
    <property type="molecule type" value="Genomic_DNA"/>
</dbReference>
<evidence type="ECO:0000313" key="8">
    <source>
        <dbReference type="EMBL" id="GAX21095.1"/>
    </source>
</evidence>
<feature type="compositionally biased region" description="Low complexity" evidence="6">
    <location>
        <begin position="229"/>
        <end position="272"/>
    </location>
</feature>
<evidence type="ECO:0000256" key="4">
    <source>
        <dbReference type="ARBA" id="ARBA00023163"/>
    </source>
</evidence>
<dbReference type="InterPro" id="IPR037794">
    <property type="entry name" value="TAF12"/>
</dbReference>
<keyword evidence="4" id="KW-0804">Transcription</keyword>
<feature type="region of interest" description="Disordered" evidence="6">
    <location>
        <begin position="391"/>
        <end position="443"/>
    </location>
</feature>
<dbReference type="InParanoid" id="A0A1Z5K4E1"/>
<evidence type="ECO:0000256" key="3">
    <source>
        <dbReference type="ARBA" id="ARBA00023015"/>
    </source>
</evidence>
<keyword evidence="5" id="KW-0539">Nucleus</keyword>
<feature type="region of interest" description="Disordered" evidence="6">
    <location>
        <begin position="229"/>
        <end position="273"/>
    </location>
</feature>
<dbReference type="GO" id="GO:0005669">
    <property type="term" value="C:transcription factor TFIID complex"/>
    <property type="evidence" value="ECO:0007669"/>
    <property type="project" value="InterPro"/>
</dbReference>
<keyword evidence="3" id="KW-0805">Transcription regulation</keyword>
<keyword evidence="8" id="KW-0648">Protein biosynthesis</keyword>
<feature type="compositionally biased region" description="Polar residues" evidence="6">
    <location>
        <begin position="182"/>
        <end position="208"/>
    </location>
</feature>
<dbReference type="AlphaFoldDB" id="A0A1Z5K4E1"/>
<dbReference type="GO" id="GO:0051123">
    <property type="term" value="P:RNA polymerase II preinitiation complex assembly"/>
    <property type="evidence" value="ECO:0007669"/>
    <property type="project" value="TreeGrafter"/>
</dbReference>
<reference evidence="8 9" key="1">
    <citation type="journal article" date="2015" name="Plant Cell">
        <title>Oil accumulation by the oleaginous diatom Fistulifera solaris as revealed by the genome and transcriptome.</title>
        <authorList>
            <person name="Tanaka T."/>
            <person name="Maeda Y."/>
            <person name="Veluchamy A."/>
            <person name="Tanaka M."/>
            <person name="Abida H."/>
            <person name="Marechal E."/>
            <person name="Bowler C."/>
            <person name="Muto M."/>
            <person name="Sunaga Y."/>
            <person name="Tanaka M."/>
            <person name="Yoshino T."/>
            <person name="Taniguchi T."/>
            <person name="Fukuda Y."/>
            <person name="Nemoto M."/>
            <person name="Matsumoto M."/>
            <person name="Wong P.S."/>
            <person name="Aburatani S."/>
            <person name="Fujibuchi W."/>
        </authorList>
    </citation>
    <scope>NUCLEOTIDE SEQUENCE [LARGE SCALE GENOMIC DNA]</scope>
    <source>
        <strain evidence="8 9">JPCC DA0580</strain>
    </source>
</reference>
<dbReference type="GO" id="GO:0003677">
    <property type="term" value="F:DNA binding"/>
    <property type="evidence" value="ECO:0007669"/>
    <property type="project" value="TreeGrafter"/>
</dbReference>
<dbReference type="GO" id="GO:0046982">
    <property type="term" value="F:protein heterodimerization activity"/>
    <property type="evidence" value="ECO:0007669"/>
    <property type="project" value="InterPro"/>
</dbReference>